<dbReference type="Proteomes" id="UP000538666">
    <property type="component" value="Unassembled WGS sequence"/>
</dbReference>
<dbReference type="CDD" id="cd00761">
    <property type="entry name" value="Glyco_tranf_GTA_type"/>
    <property type="match status" value="1"/>
</dbReference>
<protein>
    <submittedName>
        <fullName evidence="2">Glycosyltransferase involved in cell wall biosynthesis</fullName>
    </submittedName>
</protein>
<dbReference type="EMBL" id="JACHEK010000002">
    <property type="protein sequence ID" value="MBB6142865.1"/>
    <property type="molecule type" value="Genomic_DNA"/>
</dbReference>
<gene>
    <name evidence="2" type="ORF">HNQ77_000809</name>
</gene>
<evidence type="ECO:0000259" key="1">
    <source>
        <dbReference type="Pfam" id="PF00535"/>
    </source>
</evidence>
<accession>A0A841JR23</accession>
<proteinExistence type="predicted"/>
<dbReference type="PANTHER" id="PTHR22916">
    <property type="entry name" value="GLYCOSYLTRANSFERASE"/>
    <property type="match status" value="1"/>
</dbReference>
<dbReference type="InterPro" id="IPR029044">
    <property type="entry name" value="Nucleotide-diphossugar_trans"/>
</dbReference>
<dbReference type="InterPro" id="IPR001173">
    <property type="entry name" value="Glyco_trans_2-like"/>
</dbReference>
<dbReference type="Pfam" id="PF00535">
    <property type="entry name" value="Glycos_transf_2"/>
    <property type="match status" value="1"/>
</dbReference>
<dbReference type="SUPFAM" id="SSF53448">
    <property type="entry name" value="Nucleotide-diphospho-sugar transferases"/>
    <property type="match status" value="1"/>
</dbReference>
<dbReference type="Gene3D" id="3.90.550.10">
    <property type="entry name" value="Spore Coat Polysaccharide Biosynthesis Protein SpsA, Chain A"/>
    <property type="match status" value="1"/>
</dbReference>
<dbReference type="RefSeq" id="WP_050061826.1">
    <property type="nucleotide sequence ID" value="NZ_JACHEK010000002.1"/>
</dbReference>
<name>A0A841JR23_9BACT</name>
<feature type="domain" description="Glycosyltransferase 2-like" evidence="1">
    <location>
        <begin position="10"/>
        <end position="140"/>
    </location>
</feature>
<evidence type="ECO:0000313" key="2">
    <source>
        <dbReference type="EMBL" id="MBB6142865.1"/>
    </source>
</evidence>
<keyword evidence="2" id="KW-0808">Transferase</keyword>
<reference evidence="2 3" key="1">
    <citation type="submission" date="2020-08" db="EMBL/GenBank/DDBJ databases">
        <title>Genomic Encyclopedia of Type Strains, Phase IV (KMG-IV): sequencing the most valuable type-strain genomes for metagenomic binning, comparative biology and taxonomic classification.</title>
        <authorList>
            <person name="Goeker M."/>
        </authorList>
    </citation>
    <scope>NUCLEOTIDE SEQUENCE [LARGE SCALE GENOMIC DNA]</scope>
    <source>
        <strain evidence="2 3">DSM 103733</strain>
    </source>
</reference>
<keyword evidence="3" id="KW-1185">Reference proteome</keyword>
<sequence length="348" mass="39399">MESRSQPLVSVITPVYNNAGDLAECIESVLAQTYSNWEYKIINNCSTDGSREIAHSYAAKDTRIKVIDNQEFLKAVANHNHSLLQIAPDSKYCKFVFADDWIFPECLEQMVSVAEEHPTVGIVGAYGLQEVGERGIKEYEVVWGGLPYPSRLLSGRDVCRRLLFEKLYVFGTSTSVLYRSDLVRSRHPFFNEANLHADMEVAVELLKATDFSFIHQILTFKRWRSVSLGTFTADMYTTLAGHLHCLAAHGRGFLSEQEFEACLELRISEYYNFLGVSLLRGRRDGAFWDYHRSQLINAGVGFSRARLAKAIFTRLCKAMLNPPETMQKLMKNRNAPEQRLSSQSAGSV</sequence>
<dbReference type="AlphaFoldDB" id="A0A841JR23"/>
<organism evidence="2 3">
    <name type="scientific">Silvibacterium bohemicum</name>
    <dbReference type="NCBI Taxonomy" id="1577686"/>
    <lineage>
        <taxon>Bacteria</taxon>
        <taxon>Pseudomonadati</taxon>
        <taxon>Acidobacteriota</taxon>
        <taxon>Terriglobia</taxon>
        <taxon>Terriglobales</taxon>
        <taxon>Acidobacteriaceae</taxon>
        <taxon>Silvibacterium</taxon>
    </lineage>
</organism>
<comment type="caution">
    <text evidence="2">The sequence shown here is derived from an EMBL/GenBank/DDBJ whole genome shotgun (WGS) entry which is preliminary data.</text>
</comment>
<dbReference type="GO" id="GO:0016758">
    <property type="term" value="F:hexosyltransferase activity"/>
    <property type="evidence" value="ECO:0007669"/>
    <property type="project" value="UniProtKB-ARBA"/>
</dbReference>
<evidence type="ECO:0000313" key="3">
    <source>
        <dbReference type="Proteomes" id="UP000538666"/>
    </source>
</evidence>
<dbReference type="PANTHER" id="PTHR22916:SF3">
    <property type="entry name" value="UDP-GLCNAC:BETAGAL BETA-1,3-N-ACETYLGLUCOSAMINYLTRANSFERASE-LIKE PROTEIN 1"/>
    <property type="match status" value="1"/>
</dbReference>